<dbReference type="GO" id="GO:0031969">
    <property type="term" value="C:chloroplast membrane"/>
    <property type="evidence" value="ECO:0007669"/>
    <property type="project" value="TreeGrafter"/>
</dbReference>
<dbReference type="Pfam" id="PF11833">
    <property type="entry name" value="CPP1-like"/>
    <property type="match status" value="1"/>
</dbReference>
<name>A0AAD1ZJV6_9LAMI</name>
<dbReference type="PANTHER" id="PTHR33372">
    <property type="match status" value="1"/>
</dbReference>
<protein>
    <recommendedName>
        <fullName evidence="4">Chloroplast J-like domain 1</fullName>
    </recommendedName>
</protein>
<evidence type="ECO:0000313" key="2">
    <source>
        <dbReference type="EMBL" id="CAI9768367.1"/>
    </source>
</evidence>
<gene>
    <name evidence="2" type="ORF">FPE_LOCUS15797</name>
</gene>
<keyword evidence="3" id="KW-1185">Reference proteome</keyword>
<dbReference type="EMBL" id="OU503044">
    <property type="protein sequence ID" value="CAI9768367.1"/>
    <property type="molecule type" value="Genomic_DNA"/>
</dbReference>
<dbReference type="PANTHER" id="PTHR33372:SF5">
    <property type="entry name" value="PROTEIN CHLOROPLAST J-LIKE DOMAIN 1, CHLOROPLASTIC"/>
    <property type="match status" value="1"/>
</dbReference>
<evidence type="ECO:0000256" key="1">
    <source>
        <dbReference type="SAM" id="Phobius"/>
    </source>
</evidence>
<dbReference type="AlphaFoldDB" id="A0AAD1ZJV6"/>
<keyword evidence="1" id="KW-1133">Transmembrane helix</keyword>
<proteinExistence type="predicted"/>
<keyword evidence="1" id="KW-0472">Membrane</keyword>
<dbReference type="Proteomes" id="UP000834106">
    <property type="component" value="Chromosome 9"/>
</dbReference>
<feature type="transmembrane region" description="Helical" evidence="1">
    <location>
        <begin position="232"/>
        <end position="254"/>
    </location>
</feature>
<evidence type="ECO:0000313" key="3">
    <source>
        <dbReference type="Proteomes" id="UP000834106"/>
    </source>
</evidence>
<organism evidence="2 3">
    <name type="scientific">Fraxinus pennsylvanica</name>
    <dbReference type="NCBI Taxonomy" id="56036"/>
    <lineage>
        <taxon>Eukaryota</taxon>
        <taxon>Viridiplantae</taxon>
        <taxon>Streptophyta</taxon>
        <taxon>Embryophyta</taxon>
        <taxon>Tracheophyta</taxon>
        <taxon>Spermatophyta</taxon>
        <taxon>Magnoliopsida</taxon>
        <taxon>eudicotyledons</taxon>
        <taxon>Gunneridae</taxon>
        <taxon>Pentapetalae</taxon>
        <taxon>asterids</taxon>
        <taxon>lamiids</taxon>
        <taxon>Lamiales</taxon>
        <taxon>Oleaceae</taxon>
        <taxon>Oleeae</taxon>
        <taxon>Fraxinus</taxon>
    </lineage>
</organism>
<feature type="transmembrane region" description="Helical" evidence="1">
    <location>
        <begin position="274"/>
        <end position="291"/>
    </location>
</feature>
<evidence type="ECO:0008006" key="4">
    <source>
        <dbReference type="Google" id="ProtNLM"/>
    </source>
</evidence>
<dbReference type="InterPro" id="IPR021788">
    <property type="entry name" value="CPP1-like"/>
</dbReference>
<reference evidence="2" key="1">
    <citation type="submission" date="2023-05" db="EMBL/GenBank/DDBJ databases">
        <authorList>
            <person name="Huff M."/>
        </authorList>
    </citation>
    <scope>NUCLEOTIDE SEQUENCE</scope>
</reference>
<keyword evidence="1" id="KW-0812">Transmembrane</keyword>
<sequence>MAFSISSNLIQFPKTPSRYAPRNNFFKGDSIPFPGLCRQFPRLPTLSPLNNLRVKCAASSAAGSSSSNNDSNPYEVLGVNALEGFDMVKAAYTKKRKDAERRGDEAAAARLEKAYDKIMMSQLTKRKKGETFASFKVSKDIKYADKQPIVPWGPRFTKSDVKDIRINMAISAVFTAWIFIKRSAEYKPLQFLAFVFVYRIFEKLKAFEPSTSSTVSEDGEDEGRMLRMGKRLLRSLALVFGCIAFASLGYTGLLNVIEFSVGYVPIFLYNNQELLVTASTALFLYVLASFYR</sequence>
<accession>A0AAD1ZJV6</accession>